<sequence>MANTTIIVAHQSSKYQAIFVSIVMIMMILGTHGSMLTNHLQQKTNQTLLSSLWLMQDE</sequence>
<keyword evidence="3" id="KW-1185">Reference proteome</keyword>
<feature type="transmembrane region" description="Helical" evidence="1">
    <location>
        <begin position="15"/>
        <end position="36"/>
    </location>
</feature>
<dbReference type="Proteomes" id="UP001063782">
    <property type="component" value="Chromosome"/>
</dbReference>
<protein>
    <submittedName>
        <fullName evidence="2">Uncharacterized protein</fullName>
    </submittedName>
</protein>
<organism evidence="2 3">
    <name type="scientific">Moraxella nasicaprae</name>
    <dbReference type="NCBI Taxonomy" id="2904122"/>
    <lineage>
        <taxon>Bacteria</taxon>
        <taxon>Pseudomonadati</taxon>
        <taxon>Pseudomonadota</taxon>
        <taxon>Gammaproteobacteria</taxon>
        <taxon>Moraxellales</taxon>
        <taxon>Moraxellaceae</taxon>
        <taxon>Moraxella</taxon>
    </lineage>
</organism>
<evidence type="ECO:0000256" key="1">
    <source>
        <dbReference type="SAM" id="Phobius"/>
    </source>
</evidence>
<keyword evidence="1" id="KW-1133">Transmembrane helix</keyword>
<dbReference type="EMBL" id="CP089977">
    <property type="protein sequence ID" value="UXZ04517.1"/>
    <property type="molecule type" value="Genomic_DNA"/>
</dbReference>
<evidence type="ECO:0000313" key="2">
    <source>
        <dbReference type="EMBL" id="UXZ04517.1"/>
    </source>
</evidence>
<accession>A0ABY6F3E7</accession>
<name>A0ABY6F3E7_9GAMM</name>
<proteinExistence type="predicted"/>
<evidence type="ECO:0000313" key="3">
    <source>
        <dbReference type="Proteomes" id="UP001063782"/>
    </source>
</evidence>
<dbReference type="RefSeq" id="WP_263076003.1">
    <property type="nucleotide sequence ID" value="NZ_CP089977.1"/>
</dbReference>
<keyword evidence="1" id="KW-0812">Transmembrane</keyword>
<gene>
    <name evidence="2" type="ORF">LU297_08010</name>
</gene>
<reference evidence="2" key="1">
    <citation type="submission" date="2021-12" db="EMBL/GenBank/DDBJ databases">
        <title>taxonomy of Moraxella sp. ZY201224.</title>
        <authorList>
            <person name="Li F."/>
        </authorList>
    </citation>
    <scope>NUCLEOTIDE SEQUENCE</scope>
    <source>
        <strain evidence="2">ZY201224</strain>
    </source>
</reference>
<keyword evidence="1" id="KW-0472">Membrane</keyword>